<organism evidence="1 2">
    <name type="scientific">Mikania micrantha</name>
    <name type="common">bitter vine</name>
    <dbReference type="NCBI Taxonomy" id="192012"/>
    <lineage>
        <taxon>Eukaryota</taxon>
        <taxon>Viridiplantae</taxon>
        <taxon>Streptophyta</taxon>
        <taxon>Embryophyta</taxon>
        <taxon>Tracheophyta</taxon>
        <taxon>Spermatophyta</taxon>
        <taxon>Magnoliopsida</taxon>
        <taxon>eudicotyledons</taxon>
        <taxon>Gunneridae</taxon>
        <taxon>Pentapetalae</taxon>
        <taxon>asterids</taxon>
        <taxon>campanulids</taxon>
        <taxon>Asterales</taxon>
        <taxon>Asteraceae</taxon>
        <taxon>Asteroideae</taxon>
        <taxon>Heliantheae alliance</taxon>
        <taxon>Eupatorieae</taxon>
        <taxon>Mikania</taxon>
    </lineage>
</organism>
<keyword evidence="2" id="KW-1185">Reference proteome</keyword>
<reference evidence="1 2" key="1">
    <citation type="submission" date="2019-05" db="EMBL/GenBank/DDBJ databases">
        <title>Mikania micrantha, genome provides insights into the molecular mechanism of rapid growth.</title>
        <authorList>
            <person name="Liu B."/>
        </authorList>
    </citation>
    <scope>NUCLEOTIDE SEQUENCE [LARGE SCALE GENOMIC DNA]</scope>
    <source>
        <strain evidence="1">NLD-2019</strain>
        <tissue evidence="1">Leaf</tissue>
    </source>
</reference>
<dbReference type="Proteomes" id="UP000326396">
    <property type="component" value="Linkage Group LG5"/>
</dbReference>
<gene>
    <name evidence="1" type="ORF">E3N88_30042</name>
</gene>
<evidence type="ECO:0000313" key="1">
    <source>
        <dbReference type="EMBL" id="KAD3640819.1"/>
    </source>
</evidence>
<accession>A0A5N6MLF6</accession>
<protein>
    <submittedName>
        <fullName evidence="1">Uncharacterized protein</fullName>
    </submittedName>
</protein>
<dbReference type="EMBL" id="SZYD01000015">
    <property type="protein sequence ID" value="KAD3640819.1"/>
    <property type="molecule type" value="Genomic_DNA"/>
</dbReference>
<evidence type="ECO:0000313" key="2">
    <source>
        <dbReference type="Proteomes" id="UP000326396"/>
    </source>
</evidence>
<proteinExistence type="predicted"/>
<comment type="caution">
    <text evidence="1">The sequence shown here is derived from an EMBL/GenBank/DDBJ whole genome shotgun (WGS) entry which is preliminary data.</text>
</comment>
<dbReference type="AlphaFoldDB" id="A0A5N6MLF6"/>
<sequence>MPSWVERRDVSDVGYVVPVYLVWSSGGGMLNGVVEGLTGDRVKEWNIRSLRKVDDEFTKIEETDSTRSIVALMNLQTTSGSRYKIVNVLITTTDLTLAINFYHEQGRSSGGSPPSTVRGLRQVPWFD</sequence>
<name>A0A5N6MLF6_9ASTR</name>